<feature type="region of interest" description="Disordered" evidence="2">
    <location>
        <begin position="1"/>
        <end position="42"/>
    </location>
</feature>
<proteinExistence type="predicted"/>
<feature type="compositionally biased region" description="Pro residues" evidence="2">
    <location>
        <begin position="354"/>
        <end position="375"/>
    </location>
</feature>
<evidence type="ECO:0000313" key="5">
    <source>
        <dbReference type="Proteomes" id="UP000264589"/>
    </source>
</evidence>
<gene>
    <name evidence="4" type="ORF">DX908_12880</name>
</gene>
<evidence type="ECO:0000256" key="3">
    <source>
        <dbReference type="SAM" id="Phobius"/>
    </source>
</evidence>
<keyword evidence="3" id="KW-0472">Membrane</keyword>
<sequence length="601" mass="65888">MVAEDPTHPHSAQDADDDRSVVVPISARHGDDPRGAESDTARRAFLEDDNDPLPWPRRARKVQRISQMLAFTIPVCWMIAWPIGSMLANEQVTGVWALKFGYSLDVVLWAATAGICIRLIGYVLSLALRLEASAQQLVSGHSGRSFADLTPGSVSALNDEIDQALSRLAEAESLIRQQVRAIGNAGEALGAGTARSAARLEQERNALIALTEEMNREADRFAEKIAERSQAAADEHAGLEDRLADRGREFDSQINRFESVSAQSLDRFEELARAMEERSAALRNASEEATEHQTSLTNRLEENAARIHAAQEELANQSAKLETLMRDQRRRADRLAQVVTEQASRVVAPRQKPVTPPSPQAAAPTPTPPPAPVEPEPMALKDRPKEKHRWKDILAKVEEANPAPLVKPIKQAEEDIPIPPTPPAPKPTAFPREPIMRATQGLVTPKIDPAPAPSAPVRPAEPAPAPKPAPEKPSMEASPAPNMDVLDRLVVRIQNYSLVLQTQLFGGPSHEDLDRFEAGERQIFAKALIARDQDTLRARIQAELNQNAVFRERTNEFLRDFDTILEPLSAEAGGADAIQTYLTSPLGRLYMLTGSAAGHFD</sequence>
<reference evidence="4 5" key="1">
    <citation type="submission" date="2018-08" db="EMBL/GenBank/DDBJ databases">
        <title>Parvularcula sp. SM1705, isolated from surface water of the South Sea China.</title>
        <authorList>
            <person name="Sun L."/>
        </authorList>
    </citation>
    <scope>NUCLEOTIDE SEQUENCE [LARGE SCALE GENOMIC DNA]</scope>
    <source>
        <strain evidence="4 5">SM1705</strain>
    </source>
</reference>
<organism evidence="4 5">
    <name type="scientific">Parvularcula marina</name>
    <dbReference type="NCBI Taxonomy" id="2292771"/>
    <lineage>
        <taxon>Bacteria</taxon>
        <taxon>Pseudomonadati</taxon>
        <taxon>Pseudomonadota</taxon>
        <taxon>Alphaproteobacteria</taxon>
        <taxon>Parvularculales</taxon>
        <taxon>Parvularculaceae</taxon>
        <taxon>Parvularcula</taxon>
    </lineage>
</organism>
<keyword evidence="1" id="KW-0175">Coiled coil</keyword>
<evidence type="ECO:0000256" key="1">
    <source>
        <dbReference type="SAM" id="Coils"/>
    </source>
</evidence>
<feature type="coiled-coil region" evidence="1">
    <location>
        <begin position="154"/>
        <end position="220"/>
    </location>
</feature>
<dbReference type="Proteomes" id="UP000264589">
    <property type="component" value="Unassembled WGS sequence"/>
</dbReference>
<dbReference type="AlphaFoldDB" id="A0A371RKU5"/>
<evidence type="ECO:0000256" key="2">
    <source>
        <dbReference type="SAM" id="MobiDB-lite"/>
    </source>
</evidence>
<comment type="caution">
    <text evidence="4">The sequence shown here is derived from an EMBL/GenBank/DDBJ whole genome shotgun (WGS) entry which is preliminary data.</text>
</comment>
<feature type="coiled-coil region" evidence="1">
    <location>
        <begin position="265"/>
        <end position="331"/>
    </location>
</feature>
<dbReference type="InParanoid" id="A0A371RKU5"/>
<feature type="compositionally biased region" description="Basic and acidic residues" evidence="2">
    <location>
        <begin position="28"/>
        <end position="42"/>
    </location>
</feature>
<keyword evidence="3" id="KW-0812">Transmembrane</keyword>
<protein>
    <submittedName>
        <fullName evidence="4">Uncharacterized protein</fullName>
    </submittedName>
</protein>
<name>A0A371RKU5_9PROT</name>
<feature type="transmembrane region" description="Helical" evidence="3">
    <location>
        <begin position="68"/>
        <end position="87"/>
    </location>
</feature>
<feature type="compositionally biased region" description="Basic and acidic residues" evidence="2">
    <location>
        <begin position="1"/>
        <end position="13"/>
    </location>
</feature>
<accession>A0A371RKU5</accession>
<keyword evidence="3" id="KW-1133">Transmembrane helix</keyword>
<feature type="region of interest" description="Disordered" evidence="2">
    <location>
        <begin position="444"/>
        <end position="480"/>
    </location>
</feature>
<feature type="region of interest" description="Disordered" evidence="2">
    <location>
        <begin position="333"/>
        <end position="387"/>
    </location>
</feature>
<feature type="compositionally biased region" description="Pro residues" evidence="2">
    <location>
        <begin position="448"/>
        <end position="468"/>
    </location>
</feature>
<evidence type="ECO:0000313" key="4">
    <source>
        <dbReference type="EMBL" id="RFB06079.1"/>
    </source>
</evidence>
<dbReference type="EMBL" id="QUQO01000001">
    <property type="protein sequence ID" value="RFB06079.1"/>
    <property type="molecule type" value="Genomic_DNA"/>
</dbReference>
<keyword evidence="5" id="KW-1185">Reference proteome</keyword>
<feature type="transmembrane region" description="Helical" evidence="3">
    <location>
        <begin position="107"/>
        <end position="128"/>
    </location>
</feature>